<evidence type="ECO:0000256" key="12">
    <source>
        <dbReference type="ARBA" id="ARBA00022842"/>
    </source>
</evidence>
<dbReference type="SUPFAM" id="SSF55073">
    <property type="entry name" value="Nucleotide cyclase"/>
    <property type="match status" value="1"/>
</dbReference>
<evidence type="ECO:0000256" key="4">
    <source>
        <dbReference type="ARBA" id="ARBA00005381"/>
    </source>
</evidence>
<evidence type="ECO:0000256" key="11">
    <source>
        <dbReference type="ARBA" id="ARBA00022840"/>
    </source>
</evidence>
<dbReference type="FunFam" id="3.80.10.10:FF:000305">
    <property type="entry name" value="Adenylate cyclase AcyA"/>
    <property type="match status" value="1"/>
</dbReference>
<dbReference type="CDD" id="cd17214">
    <property type="entry name" value="RA_CYR1_like"/>
    <property type="match status" value="1"/>
</dbReference>
<evidence type="ECO:0000256" key="13">
    <source>
        <dbReference type="ARBA" id="ARBA00022998"/>
    </source>
</evidence>
<evidence type="ECO:0000256" key="5">
    <source>
        <dbReference type="ARBA" id="ARBA00012201"/>
    </source>
</evidence>
<dbReference type="GO" id="GO:0004016">
    <property type="term" value="F:adenylate cyclase activity"/>
    <property type="evidence" value="ECO:0007669"/>
    <property type="project" value="UniProtKB-EC"/>
</dbReference>
<evidence type="ECO:0000259" key="20">
    <source>
        <dbReference type="PROSITE" id="PS51746"/>
    </source>
</evidence>
<dbReference type="eggNOG" id="KOG0618">
    <property type="taxonomic scope" value="Eukaryota"/>
</dbReference>
<dbReference type="SMART" id="SM00365">
    <property type="entry name" value="LRR_SD22"/>
    <property type="match status" value="4"/>
</dbReference>
<dbReference type="FunFam" id="3.80.10.10:FF:000220">
    <property type="entry name" value="Adenylate cyclase AcyA"/>
    <property type="match status" value="1"/>
</dbReference>
<keyword evidence="22" id="KW-1185">Reference proteome</keyword>
<organism evidence="22">
    <name type="scientific">Arthroderma gypseum (strain ATCC MYA-4604 / CBS 118893)</name>
    <name type="common">Microsporum gypseum</name>
    <dbReference type="NCBI Taxonomy" id="535722"/>
    <lineage>
        <taxon>Eukaryota</taxon>
        <taxon>Fungi</taxon>
        <taxon>Dikarya</taxon>
        <taxon>Ascomycota</taxon>
        <taxon>Pezizomycotina</taxon>
        <taxon>Eurotiomycetes</taxon>
        <taxon>Eurotiomycetidae</taxon>
        <taxon>Onygenales</taxon>
        <taxon>Arthrodermataceae</taxon>
        <taxon>Nannizzia</taxon>
    </lineage>
</organism>
<dbReference type="InterPro" id="IPR001932">
    <property type="entry name" value="PPM-type_phosphatase-like_dom"/>
</dbReference>
<dbReference type="PRINTS" id="PR00019">
    <property type="entry name" value="LEURICHRPT"/>
</dbReference>
<dbReference type="SMART" id="SM00369">
    <property type="entry name" value="LRR_TYP"/>
    <property type="match status" value="12"/>
</dbReference>
<feature type="compositionally biased region" description="Polar residues" evidence="17">
    <location>
        <begin position="266"/>
        <end position="288"/>
    </location>
</feature>
<evidence type="ECO:0000256" key="9">
    <source>
        <dbReference type="ARBA" id="ARBA00022737"/>
    </source>
</evidence>
<evidence type="ECO:0000313" key="22">
    <source>
        <dbReference type="Proteomes" id="UP000002669"/>
    </source>
</evidence>
<feature type="region of interest" description="Disordered" evidence="17">
    <location>
        <begin position="980"/>
        <end position="1069"/>
    </location>
</feature>
<keyword evidence="12" id="KW-0460">Magnesium</keyword>
<evidence type="ECO:0000256" key="17">
    <source>
        <dbReference type="SAM" id="MobiDB-lite"/>
    </source>
</evidence>
<dbReference type="PANTHER" id="PTHR48051">
    <property type="match status" value="1"/>
</dbReference>
<evidence type="ECO:0000259" key="18">
    <source>
        <dbReference type="PROSITE" id="PS50125"/>
    </source>
</evidence>
<dbReference type="GO" id="GO:0035556">
    <property type="term" value="P:intracellular signal transduction"/>
    <property type="evidence" value="ECO:0007669"/>
    <property type="project" value="InterPro"/>
</dbReference>
<feature type="region of interest" description="Disordered" evidence="17">
    <location>
        <begin position="1989"/>
        <end position="2030"/>
    </location>
</feature>
<feature type="compositionally biased region" description="Basic residues" evidence="17">
    <location>
        <begin position="210"/>
        <end position="219"/>
    </location>
</feature>
<dbReference type="CDD" id="cd07302">
    <property type="entry name" value="CHD"/>
    <property type="match status" value="1"/>
</dbReference>
<evidence type="ECO:0000313" key="21">
    <source>
        <dbReference type="EMBL" id="EFR04984.1"/>
    </source>
</evidence>
<evidence type="ECO:0000256" key="7">
    <source>
        <dbReference type="ARBA" id="ARBA00022614"/>
    </source>
</evidence>
<dbReference type="InterPro" id="IPR050216">
    <property type="entry name" value="LRR_domain-containing"/>
</dbReference>
<keyword evidence="9" id="KW-0677">Repeat</keyword>
<dbReference type="HOGENOM" id="CLU_000430_4_0_1"/>
<dbReference type="OMA" id="QQVGYEE"/>
<accession>E4V4R0</accession>
<dbReference type="Pfam" id="PF23010">
    <property type="entry name" value="RA_3"/>
    <property type="match status" value="1"/>
</dbReference>
<evidence type="ECO:0000256" key="1">
    <source>
        <dbReference type="ARBA" id="ARBA00001593"/>
    </source>
</evidence>
<feature type="compositionally biased region" description="Basic and acidic residues" evidence="17">
    <location>
        <begin position="359"/>
        <end position="373"/>
    </location>
</feature>
<dbReference type="InterPro" id="IPR032675">
    <property type="entry name" value="LRR_dom_sf"/>
</dbReference>
<dbReference type="VEuPathDB" id="FungiDB:MGYG_07987"/>
<dbReference type="InterPro" id="IPR000159">
    <property type="entry name" value="RA_dom"/>
</dbReference>
<keyword evidence="7" id="KW-0433">Leucine-rich repeat</keyword>
<dbReference type="Pfam" id="PF13855">
    <property type="entry name" value="LRR_8"/>
    <property type="match status" value="1"/>
</dbReference>
<gene>
    <name evidence="21" type="ORF">MGYG_07987</name>
</gene>
<sequence>MALGRIGHDGPSATSSPMLPSDGNQQQQQQQRQQKRTFYHDSPELQPSSSFDPFFSQVRLNSLRPDEDEDDGDSLRRPSVASATTVGSQGSRSRGGRFHKRLQGIFGDEFEQQDLSFPTTLRSSSRLSSSRPRTGSAGRARKGSTHSLSLDRTASPDPARPRTPIPSSEVTPWEYQNFRDIPNLGEAPVRQAPTTDPSEYQPPTPAPKVRPTHRLHLTGHRYTQSKEDPPNTANISSPLPPRPASGRDEIPPLMRQSREHGLQAPTPMSSSTTLGGRSASPTPSTRSVNPRDARDQSSNPSAPKRSLFDRIRRPKGGSNSLKNLPPSSKSVQDMSKAASYFTSEPGSVLRGRKGSSESTSREHNESDRKKEGTTSKALSAIGPSRLRHGRRFLDGKNVKDRRNNVDNNQVFLDTNLGDMSGIVTQPDAISPTDTSLIFGGTKPFTGNGEVLTPLDLIGTDDWHPPDSWQVKRPTEDTGTRMSSVADPGPEKDVDEDGHPFCIRVFRIDSTFATLSAGLNTTVTQLLEMLGRKSFLQEDLNNYEIVMRKNDLSRTLEPNERPILMQKRLLRQVGYHMSDRITEIGREDNSYICRFTFLPTKLGVYSNLDPELGFTDNQKYSHVDLEGRSVATIPLKLYKKASEIISLNLSKNLALDVPKDFIQSCINLREIRFTSNEAWQLPPSLSLASRLTYLDISNNRLEKLEHANLHKLKGLVSLKMANNKLSSLPANFWDFPSLRSLNLSSNNFRALPEFLGNLNSLVDLDISFNQIEDLPTIGQFTSLERLWVTNNSLSGPLVETFKGLTKLKEVDARFNNITSIDNMASLPRLETLLVGHNAVSAFSGSFPRLRTLVLDHCPVTEFDITSPLPTLHSLNIASAKLVEFRDSLFANVPNLTKLILNTNHFVTLSPNIGSLKKLEHLNLAKNPLSILPASIGCLTELKSLNLRECNLNRLPAEIWYCLKLESLNVSSNVLEIFPKPASSPPLPPSEATNNLTPMGTPLLRADSYDGVGGRGEEYDFRRPSHASTSRLQVGTPPDSTRKGSIPSMSSPSGRKSSNASRVTAESRKDSTFSQRINTTFVSSLRQLYLADNRLEDDIFHQIALLTELRVLNLSYNSLTDLPPGFIRRLQYLSELYLSGNELSSLPSDDLEESSHLKVLHLNGNKFQVLPAELCKINKLAVLDVGSNSLKYNISNWPYDWNWNWNHNLRYLNFSGNKRFGINPSSAYTPSTDGTPSTDLTDFSSLSYIRVLGLMDVTITIPTIPEETEDRRVRTSSSLSGCIAYGLADSLGKNEHLSMIDMVVPRFRGSDMETIIGLFDGQPSMGGGSKIAKFLHENFTATFMEELGKLRKQNGETPEDALRRTFLALNKDMATAAYKPVDDKESRHWDRNPTAAKLLNREDAFSGGTATVLYLQNMELFVANVGDAQALLVQGNGQFKYLTKNHDPAEASERERIREAGGYVSRNGKLNDQLSVSRAFGHFHLIPAVIAAPSTVKVTLTSQDEMIILASGQLWDYVTPNVVVDLARYERADLMIASQKIRDLAISYGATSKLMVMIAGVNDLKRRERSKFRSPSLSRPSPLNDEHMFPLGRRKRKARDIPSDSTLARLGHVEAPTGELAIVFTDIKQSTSLWETYPLAMRSAIQIHNELFRRQLRLIGGFEVKTEGDAFMVSFSTATAALLWCFTCQMQLLEAPWPTEVLQTPSCRETYDDDGNLIYRGLSVRMGMHWGRPLCEKDPVTGRMDYFGPMVNRASRISAVADGGQIFVSADFVTEMERTLEAFADYERTNSDSSEDTFGDEALGQATRRELYQLSTQGFEVKDLGERKLKGLENPESVYLLYPHALSGRLSVQPDMVASGEASSPGTLGKNSILNIDADMFWQLLKIALRLEAFCSTLENPGGSMLLEPDLQFINAIKSRGDEIDDAAVMKLLEHQVARIETCTNTLTIRTMMQPFKPNDTLLDHAVPMSDILQQLQSQLAEFKALKTQMNLSGAPTTPPPSGYSQELPESTMSSAQSSAINLAAPPRPGRR</sequence>
<dbReference type="Gene3D" id="3.30.70.1230">
    <property type="entry name" value="Nucleotide cyclase"/>
    <property type="match status" value="1"/>
</dbReference>
<comment type="function">
    <text evidence="3">Plays essential roles in regulation of cellular metabolism by catalyzing the synthesis of a second messenger, cAMP.</text>
</comment>
<feature type="compositionally biased region" description="Low complexity" evidence="17">
    <location>
        <begin position="115"/>
        <end position="134"/>
    </location>
</feature>
<feature type="compositionally biased region" description="Low complexity" evidence="17">
    <location>
        <begin position="47"/>
        <end position="56"/>
    </location>
</feature>
<dbReference type="FunFam" id="3.80.10.10:FF:000408">
    <property type="entry name" value="Adenylate cyclase"/>
    <property type="match status" value="1"/>
</dbReference>
<dbReference type="EMBL" id="DS989829">
    <property type="protein sequence ID" value="EFR04984.1"/>
    <property type="molecule type" value="Genomic_DNA"/>
</dbReference>
<dbReference type="SUPFAM" id="SSF52058">
    <property type="entry name" value="L domain-like"/>
    <property type="match status" value="2"/>
</dbReference>
<dbReference type="EC" id="4.6.1.1" evidence="5"/>
<dbReference type="RefSeq" id="XP_003169819.1">
    <property type="nucleotide sequence ID" value="XM_003169771.1"/>
</dbReference>
<proteinExistence type="inferred from homology"/>
<protein>
    <recommendedName>
        <fullName evidence="6">Adenylate cyclase</fullName>
        <ecNumber evidence="5">4.6.1.1</ecNumber>
    </recommendedName>
    <alternativeName>
        <fullName evidence="15">ATP pyrophosphate-lyase</fullName>
    </alternativeName>
    <alternativeName>
        <fullName evidence="16">Adenylyl cyclase</fullName>
    </alternativeName>
</protein>
<evidence type="ECO:0000256" key="6">
    <source>
        <dbReference type="ARBA" id="ARBA00021420"/>
    </source>
</evidence>
<dbReference type="InterPro" id="IPR036457">
    <property type="entry name" value="PPM-type-like_dom_sf"/>
</dbReference>
<evidence type="ECO:0000256" key="10">
    <source>
        <dbReference type="ARBA" id="ARBA00022741"/>
    </source>
</evidence>
<keyword evidence="14" id="KW-0456">Lyase</keyword>
<evidence type="ECO:0000256" key="2">
    <source>
        <dbReference type="ARBA" id="ARBA00001946"/>
    </source>
</evidence>
<feature type="domain" description="Ras-associating" evidence="19">
    <location>
        <begin position="498"/>
        <end position="589"/>
    </location>
</feature>
<dbReference type="PROSITE" id="PS50200">
    <property type="entry name" value="RA"/>
    <property type="match status" value="1"/>
</dbReference>
<feature type="compositionally biased region" description="Polar residues" evidence="17">
    <location>
        <begin position="2001"/>
        <end position="2019"/>
    </location>
</feature>
<name>E4V4R0_ARTGP</name>
<keyword evidence="10" id="KW-0547">Nucleotide-binding</keyword>
<keyword evidence="13" id="KW-0115">cAMP biosynthesis</keyword>
<feature type="region of interest" description="Disordered" evidence="17">
    <location>
        <begin position="1"/>
        <end position="388"/>
    </location>
</feature>
<feature type="compositionally biased region" description="Low complexity" evidence="17">
    <location>
        <begin position="1041"/>
        <end position="1056"/>
    </location>
</feature>
<feature type="region of interest" description="Disordered" evidence="17">
    <location>
        <begin position="462"/>
        <end position="493"/>
    </location>
</feature>
<dbReference type="SUPFAM" id="SSF81606">
    <property type="entry name" value="PP2C-like"/>
    <property type="match status" value="1"/>
</dbReference>
<evidence type="ECO:0000256" key="16">
    <source>
        <dbReference type="ARBA" id="ARBA00032637"/>
    </source>
</evidence>
<dbReference type="FunFam" id="3.60.40.10:FF:000055">
    <property type="entry name" value="Adenylate cyclase AcyA"/>
    <property type="match status" value="1"/>
</dbReference>
<dbReference type="GO" id="GO:0005737">
    <property type="term" value="C:cytoplasm"/>
    <property type="evidence" value="ECO:0007669"/>
    <property type="project" value="TreeGrafter"/>
</dbReference>
<dbReference type="SMART" id="SM00364">
    <property type="entry name" value="LRR_BAC"/>
    <property type="match status" value="10"/>
</dbReference>
<dbReference type="GO" id="GO:0006171">
    <property type="term" value="P:cAMP biosynthetic process"/>
    <property type="evidence" value="ECO:0007669"/>
    <property type="project" value="UniProtKB-KW"/>
</dbReference>
<dbReference type="SMART" id="SM00044">
    <property type="entry name" value="CYCc"/>
    <property type="match status" value="1"/>
</dbReference>
<dbReference type="SMART" id="SM00789">
    <property type="entry name" value="Ad_cyc_g-alpha"/>
    <property type="match status" value="1"/>
</dbReference>
<dbReference type="InterPro" id="IPR055071">
    <property type="entry name" value="RA_PHLPP-like"/>
</dbReference>
<comment type="similarity">
    <text evidence="4">Belongs to the adenylyl cyclase class-3 family.</text>
</comment>
<comment type="cofactor">
    <cofactor evidence="2">
        <name>Mg(2+)</name>
        <dbReference type="ChEBI" id="CHEBI:18420"/>
    </cofactor>
</comment>
<dbReference type="Pfam" id="PF23598">
    <property type="entry name" value="LRR_14"/>
    <property type="match status" value="1"/>
</dbReference>
<dbReference type="GO" id="GO:0000287">
    <property type="term" value="F:magnesium ion binding"/>
    <property type="evidence" value="ECO:0007669"/>
    <property type="project" value="InterPro"/>
</dbReference>
<dbReference type="SMART" id="SM00314">
    <property type="entry name" value="RA"/>
    <property type="match status" value="1"/>
</dbReference>
<dbReference type="FunCoup" id="E4V4R0">
    <property type="interactions" value="435"/>
</dbReference>
<dbReference type="OrthoDB" id="2021138at2759"/>
<dbReference type="InterPro" id="IPR055414">
    <property type="entry name" value="LRR_R13L4/SHOC2-like"/>
</dbReference>
<feature type="compositionally biased region" description="Basic and acidic residues" evidence="17">
    <location>
        <begin position="245"/>
        <end position="261"/>
    </location>
</feature>
<dbReference type="InterPro" id="IPR001054">
    <property type="entry name" value="A/G_cyclase"/>
</dbReference>
<dbReference type="Gene3D" id="3.80.10.10">
    <property type="entry name" value="Ribonuclease Inhibitor"/>
    <property type="match status" value="3"/>
</dbReference>
<dbReference type="GO" id="GO:0005524">
    <property type="term" value="F:ATP binding"/>
    <property type="evidence" value="ECO:0007669"/>
    <property type="project" value="UniProtKB-KW"/>
</dbReference>
<evidence type="ECO:0000256" key="15">
    <source>
        <dbReference type="ARBA" id="ARBA00032597"/>
    </source>
</evidence>
<keyword evidence="11" id="KW-0067">ATP-binding</keyword>
<dbReference type="Proteomes" id="UP000002669">
    <property type="component" value="Unassembled WGS sequence"/>
</dbReference>
<feature type="compositionally biased region" description="Polar residues" evidence="17">
    <location>
        <begin position="317"/>
        <end position="333"/>
    </location>
</feature>
<keyword evidence="8" id="KW-0479">Metal-binding</keyword>
<feature type="domain" description="PPM-type phosphatase" evidence="20">
    <location>
        <begin position="1282"/>
        <end position="1559"/>
    </location>
</feature>
<dbReference type="STRING" id="535722.E4V4R0"/>
<reference evidence="22" key="1">
    <citation type="journal article" date="2012" name="MBio">
        <title>Comparative genome analysis of Trichophyton rubrum and related dermatophytes reveals candidate genes involved in infection.</title>
        <authorList>
            <person name="Martinez D.A."/>
            <person name="Oliver B.G."/>
            <person name="Graeser Y."/>
            <person name="Goldberg J.M."/>
            <person name="Li W."/>
            <person name="Martinez-Rossi N.M."/>
            <person name="Monod M."/>
            <person name="Shelest E."/>
            <person name="Barton R.C."/>
            <person name="Birch E."/>
            <person name="Brakhage A.A."/>
            <person name="Chen Z."/>
            <person name="Gurr S.J."/>
            <person name="Heiman D."/>
            <person name="Heitman J."/>
            <person name="Kosti I."/>
            <person name="Rossi A."/>
            <person name="Saif S."/>
            <person name="Samalova M."/>
            <person name="Saunders C.W."/>
            <person name="Shea T."/>
            <person name="Summerbell R.C."/>
            <person name="Xu J."/>
            <person name="Young S."/>
            <person name="Zeng Q."/>
            <person name="Birren B.W."/>
            <person name="Cuomo C.A."/>
            <person name="White T.C."/>
        </authorList>
    </citation>
    <scope>NUCLEOTIDE SEQUENCE [LARGE SCALE GENOMIC DNA]</scope>
    <source>
        <strain evidence="22">ATCC MYA-4604 / CBS 118893</strain>
    </source>
</reference>
<dbReference type="PROSITE" id="PS51746">
    <property type="entry name" value="PPM_2"/>
    <property type="match status" value="1"/>
</dbReference>
<dbReference type="Pfam" id="PF08509">
    <property type="entry name" value="Ad_cyc_g-alpha"/>
    <property type="match status" value="1"/>
</dbReference>
<feature type="domain" description="Guanylate cyclase" evidence="18">
    <location>
        <begin position="1619"/>
        <end position="1756"/>
    </location>
</feature>
<comment type="catalytic activity">
    <reaction evidence="1">
        <text>ATP = 3',5'-cyclic AMP + diphosphate</text>
        <dbReference type="Rhea" id="RHEA:15389"/>
        <dbReference type="ChEBI" id="CHEBI:30616"/>
        <dbReference type="ChEBI" id="CHEBI:33019"/>
        <dbReference type="ChEBI" id="CHEBI:58165"/>
        <dbReference type="EC" id="4.6.1.1"/>
    </reaction>
</comment>
<evidence type="ECO:0000256" key="14">
    <source>
        <dbReference type="ARBA" id="ARBA00023239"/>
    </source>
</evidence>
<dbReference type="Pfam" id="PF00211">
    <property type="entry name" value="Guanylate_cyc"/>
    <property type="match status" value="1"/>
</dbReference>
<dbReference type="InParanoid" id="E4V4R0"/>
<dbReference type="Gene3D" id="3.60.40.10">
    <property type="entry name" value="PPM-type phosphatase domain"/>
    <property type="match status" value="1"/>
</dbReference>
<dbReference type="InterPro" id="IPR029787">
    <property type="entry name" value="Nucleotide_cyclase"/>
</dbReference>
<dbReference type="InterPro" id="IPR001611">
    <property type="entry name" value="Leu-rich_rpt"/>
</dbReference>
<dbReference type="InterPro" id="IPR003591">
    <property type="entry name" value="Leu-rich_rpt_typical-subtyp"/>
</dbReference>
<dbReference type="PROSITE" id="PS51450">
    <property type="entry name" value="LRR"/>
    <property type="match status" value="6"/>
</dbReference>
<dbReference type="PANTHER" id="PTHR48051:SF1">
    <property type="entry name" value="RAS SUPPRESSOR PROTEIN 1"/>
    <property type="match status" value="1"/>
</dbReference>
<dbReference type="PROSITE" id="PS50125">
    <property type="entry name" value="GUANYLATE_CYCLASE_2"/>
    <property type="match status" value="1"/>
</dbReference>
<dbReference type="SMART" id="SM00332">
    <property type="entry name" value="PP2Cc"/>
    <property type="match status" value="1"/>
</dbReference>
<evidence type="ECO:0000259" key="19">
    <source>
        <dbReference type="PROSITE" id="PS50200"/>
    </source>
</evidence>
<evidence type="ECO:0000256" key="8">
    <source>
        <dbReference type="ARBA" id="ARBA00022723"/>
    </source>
</evidence>
<dbReference type="GeneID" id="10025051"/>
<feature type="compositionally biased region" description="Polar residues" evidence="17">
    <location>
        <begin position="12"/>
        <end position="24"/>
    </location>
</feature>
<evidence type="ECO:0000256" key="3">
    <source>
        <dbReference type="ARBA" id="ARBA00003896"/>
    </source>
</evidence>
<dbReference type="CDD" id="cd00143">
    <property type="entry name" value="PP2Cc"/>
    <property type="match status" value="1"/>
</dbReference>
<dbReference type="InterPro" id="IPR013716">
    <property type="entry name" value="Adenylate_cyclase_G-a-bd"/>
</dbReference>
<dbReference type="Pfam" id="PF00481">
    <property type="entry name" value="PP2C"/>
    <property type="match status" value="1"/>
</dbReference>